<reference evidence="11" key="1">
    <citation type="journal article" date="2010" name="Science">
        <title>Plasticity of animal genome architecture unmasked by rapid evolution of a pelagic tunicate.</title>
        <authorList>
            <person name="Denoeud F."/>
            <person name="Henriet S."/>
            <person name="Mungpakdee S."/>
            <person name="Aury J.M."/>
            <person name="Da Silva C."/>
            <person name="Brinkmann H."/>
            <person name="Mikhaleva J."/>
            <person name="Olsen L.C."/>
            <person name="Jubin C."/>
            <person name="Canestro C."/>
            <person name="Bouquet J.M."/>
            <person name="Danks G."/>
            <person name="Poulain J."/>
            <person name="Campsteijn C."/>
            <person name="Adamski M."/>
            <person name="Cross I."/>
            <person name="Yadetie F."/>
            <person name="Muffato M."/>
            <person name="Louis A."/>
            <person name="Butcher S."/>
            <person name="Tsagkogeorga G."/>
            <person name="Konrad A."/>
            <person name="Singh S."/>
            <person name="Jensen M.F."/>
            <person name="Cong E.H."/>
            <person name="Eikeseth-Otteraa H."/>
            <person name="Noel B."/>
            <person name="Anthouard V."/>
            <person name="Porcel B.M."/>
            <person name="Kachouri-Lafond R."/>
            <person name="Nishino A."/>
            <person name="Ugolini M."/>
            <person name="Chourrout P."/>
            <person name="Nishida H."/>
            <person name="Aasland R."/>
            <person name="Huzurbazar S."/>
            <person name="Westhof E."/>
            <person name="Delsuc F."/>
            <person name="Lehrach H."/>
            <person name="Reinhardt R."/>
            <person name="Weissenbach J."/>
            <person name="Roy S.W."/>
            <person name="Artiguenave F."/>
            <person name="Postlethwait J.H."/>
            <person name="Manak J.R."/>
            <person name="Thompson E.M."/>
            <person name="Jaillon O."/>
            <person name="Du Pasquier L."/>
            <person name="Boudinot P."/>
            <person name="Liberles D.A."/>
            <person name="Volff J.N."/>
            <person name="Philippe H."/>
            <person name="Lenhard B."/>
            <person name="Roest Crollius H."/>
            <person name="Wincker P."/>
            <person name="Chourrout D."/>
        </authorList>
    </citation>
    <scope>NUCLEOTIDE SEQUENCE [LARGE SCALE GENOMIC DNA]</scope>
</reference>
<keyword evidence="8 9" id="KW-0663">Pyridoxal phosphate</keyword>
<dbReference type="GO" id="GO:0005739">
    <property type="term" value="C:mitochondrion"/>
    <property type="evidence" value="ECO:0007669"/>
    <property type="project" value="TreeGrafter"/>
</dbReference>
<organism evidence="11">
    <name type="scientific">Oikopleura dioica</name>
    <name type="common">Tunicate</name>
    <dbReference type="NCBI Taxonomy" id="34765"/>
    <lineage>
        <taxon>Eukaryota</taxon>
        <taxon>Metazoa</taxon>
        <taxon>Chordata</taxon>
        <taxon>Tunicata</taxon>
        <taxon>Appendicularia</taxon>
        <taxon>Copelata</taxon>
        <taxon>Oikopleuridae</taxon>
        <taxon>Oikopleura</taxon>
    </lineage>
</organism>
<dbReference type="UniPathway" id="UPA00193"/>
<dbReference type="InterPro" id="IPR015422">
    <property type="entry name" value="PyrdxlP-dep_Trfase_small"/>
</dbReference>
<dbReference type="GO" id="GO:0035999">
    <property type="term" value="P:tetrahydrofolate interconversion"/>
    <property type="evidence" value="ECO:0007669"/>
    <property type="project" value="UniProtKB-UniPathway"/>
</dbReference>
<comment type="cofactor">
    <cofactor evidence="2 9">
        <name>pyridoxal 5'-phosphate</name>
        <dbReference type="ChEBI" id="CHEBI:597326"/>
    </cofactor>
</comment>
<dbReference type="EC" id="2.1.2.1" evidence="9"/>
<dbReference type="GO" id="GO:0004372">
    <property type="term" value="F:glycine hydroxymethyltransferase activity"/>
    <property type="evidence" value="ECO:0007669"/>
    <property type="project" value="UniProtKB-EC"/>
</dbReference>
<dbReference type="InterPro" id="IPR001085">
    <property type="entry name" value="Ser_HO-MeTrfase"/>
</dbReference>
<evidence type="ECO:0000313" key="11">
    <source>
        <dbReference type="EMBL" id="CBY34101.1"/>
    </source>
</evidence>
<feature type="domain" description="Serine hydroxymethyltransferase-like" evidence="10">
    <location>
        <begin position="96"/>
        <end position="483"/>
    </location>
</feature>
<sequence length="544" mass="60237">MLARYILSGHARSSRVNNSTRGLVFQIDLARHQQLIIYSLIWVFIQPCILKTRGAGHTADFCVIQELAPVSTRFRLARRSVMSGKASVAMLQETLAVNDPEIYQIIKNEKNRQRHGLELIASENFASKAVLEAMGSCLNDKYSEGYPGLRYYGGTENIDALERLCQKRALDVYRLNKDEWGVNVQPYSGSPANFAVFTGVVGPGGRIMGLDLPDGGHLTHGFFTPTKKISATSVFFESMPYKANQTTGLIDYDKLEENAMLFRPKLIIAGMSCYSRHIDYKRMRAIADKCGALLHADMAHISGLVAADVIPGPFEHCHIVTTTTHKTLRGARSGMIFYRIGEGHNLEKPIKEALFPGLQGGPHNHAIAGVAVALGQAQREEFVEYQKQVILNAQRLAKTLQDFGYEIVTGGTDIHLILVNLRNKNLDGNRAEKVLEAVHIACNKNTCPGDKSALRPSGLRFGSPALTTRGLMEEDFDVVAEYIHESIQLTQFICDKLEGGSKAPLKEFKNCLYNDPEVQQRVKILGDKVYAFASSFPIPGHVET</sequence>
<evidence type="ECO:0000256" key="6">
    <source>
        <dbReference type="ARBA" id="ARBA00022563"/>
    </source>
</evidence>
<dbReference type="GO" id="GO:0019264">
    <property type="term" value="P:glycine biosynthetic process from serine"/>
    <property type="evidence" value="ECO:0007669"/>
    <property type="project" value="InterPro"/>
</dbReference>
<keyword evidence="6 9" id="KW-0554">One-carbon metabolism</keyword>
<dbReference type="PANTHER" id="PTHR11680:SF59">
    <property type="entry name" value="SERINE HYDROXYMETHYLTRANSFERASE, CYTOSOLIC"/>
    <property type="match status" value="1"/>
</dbReference>
<dbReference type="CDD" id="cd00378">
    <property type="entry name" value="SHMT"/>
    <property type="match status" value="1"/>
</dbReference>
<dbReference type="InterPro" id="IPR015424">
    <property type="entry name" value="PyrdxlP-dep_Trfase"/>
</dbReference>
<dbReference type="AlphaFoldDB" id="E4YF14"/>
<dbReference type="SUPFAM" id="SSF53383">
    <property type="entry name" value="PLP-dependent transferases"/>
    <property type="match status" value="1"/>
</dbReference>
<dbReference type="Pfam" id="PF00464">
    <property type="entry name" value="SHMT"/>
    <property type="match status" value="1"/>
</dbReference>
<evidence type="ECO:0000256" key="9">
    <source>
        <dbReference type="RuleBase" id="RU000585"/>
    </source>
</evidence>
<dbReference type="InterPro" id="IPR015421">
    <property type="entry name" value="PyrdxlP-dep_Trfase_major"/>
</dbReference>
<dbReference type="InterPro" id="IPR049943">
    <property type="entry name" value="Ser_HO-MeTrfase-like"/>
</dbReference>
<comment type="function">
    <text evidence="3 9">Interconversion of serine and glycine.</text>
</comment>
<evidence type="ECO:0000256" key="4">
    <source>
        <dbReference type="ARBA" id="ARBA00004777"/>
    </source>
</evidence>
<comment type="pathway">
    <text evidence="4 9">One-carbon metabolism; tetrahydrofolate interconversion.</text>
</comment>
<name>E4YF14_OIKDI</name>
<comment type="similarity">
    <text evidence="5 9">Belongs to the SHMT family.</text>
</comment>
<dbReference type="GO" id="GO:0030170">
    <property type="term" value="F:pyridoxal phosphate binding"/>
    <property type="evidence" value="ECO:0007669"/>
    <property type="project" value="InterPro"/>
</dbReference>
<protein>
    <recommendedName>
        <fullName evidence="9">Serine hydroxymethyltransferase</fullName>
        <ecNumber evidence="9">2.1.2.1</ecNumber>
    </recommendedName>
</protein>
<evidence type="ECO:0000259" key="10">
    <source>
        <dbReference type="Pfam" id="PF00464"/>
    </source>
</evidence>
<dbReference type="InterPro" id="IPR019798">
    <property type="entry name" value="Ser_HO-MeTrfase_PLP_BS"/>
</dbReference>
<evidence type="ECO:0000256" key="2">
    <source>
        <dbReference type="ARBA" id="ARBA00001933"/>
    </source>
</evidence>
<dbReference type="Gene3D" id="3.90.1150.10">
    <property type="entry name" value="Aspartate Aminotransferase, domain 1"/>
    <property type="match status" value="1"/>
</dbReference>
<dbReference type="InterPro" id="IPR039429">
    <property type="entry name" value="SHMT-like_dom"/>
</dbReference>
<accession>E4YF14</accession>
<evidence type="ECO:0000256" key="7">
    <source>
        <dbReference type="ARBA" id="ARBA00022679"/>
    </source>
</evidence>
<gene>
    <name evidence="11" type="ORF">GSOID_T00024097001</name>
</gene>
<dbReference type="EMBL" id="FN654475">
    <property type="protein sequence ID" value="CBY34101.1"/>
    <property type="molecule type" value="Genomic_DNA"/>
</dbReference>
<evidence type="ECO:0000256" key="1">
    <source>
        <dbReference type="ARBA" id="ARBA00001528"/>
    </source>
</evidence>
<dbReference type="Gene3D" id="3.40.640.10">
    <property type="entry name" value="Type I PLP-dependent aspartate aminotransferase-like (Major domain)"/>
    <property type="match status" value="1"/>
</dbReference>
<dbReference type="FunFam" id="3.40.640.10:FF:000097">
    <property type="entry name" value="Serine hydroxymethyltransferase"/>
    <property type="match status" value="1"/>
</dbReference>
<evidence type="ECO:0000256" key="5">
    <source>
        <dbReference type="ARBA" id="ARBA00006376"/>
    </source>
</evidence>
<keyword evidence="7 9" id="KW-0808">Transferase</keyword>
<dbReference type="PANTHER" id="PTHR11680">
    <property type="entry name" value="SERINE HYDROXYMETHYLTRANSFERASE"/>
    <property type="match status" value="1"/>
</dbReference>
<evidence type="ECO:0000256" key="8">
    <source>
        <dbReference type="ARBA" id="ARBA00022898"/>
    </source>
</evidence>
<dbReference type="PROSITE" id="PS00096">
    <property type="entry name" value="SHMT"/>
    <property type="match status" value="1"/>
</dbReference>
<proteinExistence type="inferred from homology"/>
<dbReference type="HAMAP" id="MF_00051">
    <property type="entry name" value="SHMT"/>
    <property type="match status" value="1"/>
</dbReference>
<dbReference type="GO" id="GO:0005634">
    <property type="term" value="C:nucleus"/>
    <property type="evidence" value="ECO:0007669"/>
    <property type="project" value="TreeGrafter"/>
</dbReference>
<comment type="catalytic activity">
    <reaction evidence="1 9">
        <text>(6R)-5,10-methylene-5,6,7,8-tetrahydrofolate + glycine + H2O = (6S)-5,6,7,8-tetrahydrofolate + L-serine</text>
        <dbReference type="Rhea" id="RHEA:15481"/>
        <dbReference type="ChEBI" id="CHEBI:15377"/>
        <dbReference type="ChEBI" id="CHEBI:15636"/>
        <dbReference type="ChEBI" id="CHEBI:33384"/>
        <dbReference type="ChEBI" id="CHEBI:57305"/>
        <dbReference type="ChEBI" id="CHEBI:57453"/>
        <dbReference type="EC" id="2.1.2.1"/>
    </reaction>
</comment>
<dbReference type="Proteomes" id="UP000011014">
    <property type="component" value="Unassembled WGS sequence"/>
</dbReference>
<evidence type="ECO:0000256" key="3">
    <source>
        <dbReference type="ARBA" id="ARBA00002224"/>
    </source>
</evidence>
<dbReference type="NCBIfam" id="NF000586">
    <property type="entry name" value="PRK00011.1"/>
    <property type="match status" value="1"/>
</dbReference>